<dbReference type="Pfam" id="PF00365">
    <property type="entry name" value="PFK"/>
    <property type="match status" value="1"/>
</dbReference>
<dbReference type="EMBL" id="KV784365">
    <property type="protein sequence ID" value="OEU12438.1"/>
    <property type="molecule type" value="Genomic_DNA"/>
</dbReference>
<dbReference type="SUPFAM" id="SSF53784">
    <property type="entry name" value="Phosphofructokinase"/>
    <property type="match status" value="1"/>
</dbReference>
<dbReference type="InParanoid" id="A0A1E7F2K6"/>
<dbReference type="Proteomes" id="UP000095751">
    <property type="component" value="Unassembled WGS sequence"/>
</dbReference>
<organism evidence="7 8">
    <name type="scientific">Fragilariopsis cylindrus CCMP1102</name>
    <dbReference type="NCBI Taxonomy" id="635003"/>
    <lineage>
        <taxon>Eukaryota</taxon>
        <taxon>Sar</taxon>
        <taxon>Stramenopiles</taxon>
        <taxon>Ochrophyta</taxon>
        <taxon>Bacillariophyta</taxon>
        <taxon>Bacillariophyceae</taxon>
        <taxon>Bacillariophycidae</taxon>
        <taxon>Bacillariales</taxon>
        <taxon>Bacillariaceae</taxon>
        <taxon>Fragilariopsis</taxon>
    </lineage>
</organism>
<dbReference type="UniPathway" id="UPA00109">
    <property type="reaction ID" value="UER00182"/>
</dbReference>
<dbReference type="KEGG" id="fcy:FRACYDRAFT_263182"/>
<dbReference type="InterPro" id="IPR050929">
    <property type="entry name" value="PFKA"/>
</dbReference>
<dbReference type="PRINTS" id="PR00476">
    <property type="entry name" value="PHFRCTKINASE"/>
</dbReference>
<dbReference type="PANTHER" id="PTHR45770">
    <property type="entry name" value="ATP-DEPENDENT 6-PHOSPHOFRUCTOKINASE 1"/>
    <property type="match status" value="1"/>
</dbReference>
<dbReference type="GO" id="GO:0003872">
    <property type="term" value="F:6-phosphofructokinase activity"/>
    <property type="evidence" value="ECO:0007669"/>
    <property type="project" value="InterPro"/>
</dbReference>
<dbReference type="InterPro" id="IPR000023">
    <property type="entry name" value="Phosphofructokinase_dom"/>
</dbReference>
<accession>A0A1E7F2K6</accession>
<proteinExistence type="predicted"/>
<comment type="cofactor">
    <cofactor evidence="1">
        <name>Mg(2+)</name>
        <dbReference type="ChEBI" id="CHEBI:18420"/>
    </cofactor>
</comment>
<evidence type="ECO:0000313" key="8">
    <source>
        <dbReference type="Proteomes" id="UP000095751"/>
    </source>
</evidence>
<reference evidence="7 8" key="1">
    <citation type="submission" date="2016-09" db="EMBL/GenBank/DDBJ databases">
        <title>Extensive genetic diversity and differential bi-allelic expression allows diatom success in the polar Southern Ocean.</title>
        <authorList>
            <consortium name="DOE Joint Genome Institute"/>
            <person name="Mock T."/>
            <person name="Otillar R.P."/>
            <person name="Strauss J."/>
            <person name="Dupont C."/>
            <person name="Frickenhaus S."/>
            <person name="Maumus F."/>
            <person name="Mcmullan M."/>
            <person name="Sanges R."/>
            <person name="Schmutz J."/>
            <person name="Toseland A."/>
            <person name="Valas R."/>
            <person name="Veluchamy A."/>
            <person name="Ward B.J."/>
            <person name="Allen A."/>
            <person name="Barry K."/>
            <person name="Falciatore A."/>
            <person name="Ferrante M."/>
            <person name="Fortunato A.E."/>
            <person name="Gloeckner G."/>
            <person name="Gruber A."/>
            <person name="Hipkin R."/>
            <person name="Janech M."/>
            <person name="Kroth P."/>
            <person name="Leese F."/>
            <person name="Lindquist E."/>
            <person name="Lyon B.R."/>
            <person name="Martin J."/>
            <person name="Mayer C."/>
            <person name="Parker M."/>
            <person name="Quesneville H."/>
            <person name="Raymond J."/>
            <person name="Uhlig C."/>
            <person name="Valentin K.U."/>
            <person name="Worden A.Z."/>
            <person name="Armbrust E.V."/>
            <person name="Bowler C."/>
            <person name="Green B."/>
            <person name="Moulton V."/>
            <person name="Van Oosterhout C."/>
            <person name="Grigoriev I."/>
        </authorList>
    </citation>
    <scope>NUCLEOTIDE SEQUENCE [LARGE SCALE GENOMIC DNA]</scope>
    <source>
        <strain evidence="7 8">CCMP1102</strain>
    </source>
</reference>
<evidence type="ECO:0000256" key="1">
    <source>
        <dbReference type="ARBA" id="ARBA00001946"/>
    </source>
</evidence>
<evidence type="ECO:0000256" key="2">
    <source>
        <dbReference type="ARBA" id="ARBA00022679"/>
    </source>
</evidence>
<evidence type="ECO:0000313" key="7">
    <source>
        <dbReference type="EMBL" id="OEU12438.1"/>
    </source>
</evidence>
<keyword evidence="8" id="KW-1185">Reference proteome</keyword>
<keyword evidence="5" id="KW-0460">Magnesium</keyword>
<dbReference type="GO" id="GO:0046872">
    <property type="term" value="F:metal ion binding"/>
    <property type="evidence" value="ECO:0007669"/>
    <property type="project" value="UniProtKB-KW"/>
</dbReference>
<evidence type="ECO:0000256" key="4">
    <source>
        <dbReference type="ARBA" id="ARBA00022777"/>
    </source>
</evidence>
<sequence>MAAPASSLLSASVYLRSHATLEGNHVHVGFMTSGGLAPCLSSSVSQLAKYWIEALKEGKISGLTLRMYVDGYSGILTGHSFVVPESEYGYFEKMNFLGGSPIGNSRVKLTNLADCEKRGFIKPGEKPLEIASRQLILDKIQVLHTIGGDDTNTQAAVLSKYLLDEHNGSVIVIGMPKTIDNDVIPINQTFGADTAARQGAIFFENIVNESTANPRMLILHEVMGRDCGFLTAKTAQYYREKLAAQELSSIYPSNATSRDVHAIWIPELKLDLAAEGARLKKVMDENGCVNVFFGEGTGVEEIIRDMESHGEEVPRDAFGHVTLNKINPAAYFSQRLAKYIDADKTIVQKSGYFARSAAANEFDRTLIGECAKIGVASAIAGVSGCMGEDEEREGCPIRPIEFERIKGGKAFDISKEWFQTMLKSIGQI</sequence>
<gene>
    <name evidence="7" type="primary">PPi-PFK1</name>
    <name evidence="7" type="ORF">FRACYDRAFT_263182</name>
</gene>
<name>A0A1E7F2K6_9STRA</name>
<evidence type="ECO:0000256" key="3">
    <source>
        <dbReference type="ARBA" id="ARBA00022723"/>
    </source>
</evidence>
<evidence type="ECO:0000259" key="6">
    <source>
        <dbReference type="Pfam" id="PF00365"/>
    </source>
</evidence>
<protein>
    <submittedName>
        <fullName evidence="7">Phosphofructokinase</fullName>
    </submittedName>
</protein>
<dbReference type="OrthoDB" id="537915at2759"/>
<dbReference type="InterPro" id="IPR035966">
    <property type="entry name" value="PKF_sf"/>
</dbReference>
<keyword evidence="3" id="KW-0479">Metal-binding</keyword>
<evidence type="ECO:0000256" key="5">
    <source>
        <dbReference type="ARBA" id="ARBA00022842"/>
    </source>
</evidence>
<keyword evidence="4 7" id="KW-0418">Kinase</keyword>
<dbReference type="InterPro" id="IPR022953">
    <property type="entry name" value="ATP_PFK"/>
</dbReference>
<feature type="domain" description="Phosphofructokinase" evidence="6">
    <location>
        <begin position="28"/>
        <end position="367"/>
    </location>
</feature>
<dbReference type="GO" id="GO:0006002">
    <property type="term" value="P:fructose 6-phosphate metabolic process"/>
    <property type="evidence" value="ECO:0007669"/>
    <property type="project" value="InterPro"/>
</dbReference>
<dbReference type="Gene3D" id="3.40.50.450">
    <property type="match status" value="1"/>
</dbReference>
<dbReference type="AlphaFoldDB" id="A0A1E7F2K6"/>
<dbReference type="NCBIfam" id="NF005121">
    <property type="entry name" value="PRK06555.1"/>
    <property type="match status" value="1"/>
</dbReference>
<keyword evidence="2" id="KW-0808">Transferase</keyword>